<evidence type="ECO:0000313" key="4">
    <source>
        <dbReference type="Proteomes" id="UP000794436"/>
    </source>
</evidence>
<accession>A0A8K1FGV2</accession>
<reference evidence="3" key="1">
    <citation type="submission" date="2019-03" db="EMBL/GenBank/DDBJ databases">
        <title>Long read genome sequence of the mycoparasitic Pythium oligandrum ATCC 38472 isolated from sugarbeet rhizosphere.</title>
        <authorList>
            <person name="Gaulin E."/>
        </authorList>
    </citation>
    <scope>NUCLEOTIDE SEQUENCE</scope>
    <source>
        <strain evidence="3">ATCC 38472_TT</strain>
    </source>
</reference>
<dbReference type="AlphaFoldDB" id="A0A8K1FGV2"/>
<dbReference type="Proteomes" id="UP000794436">
    <property type="component" value="Unassembled WGS sequence"/>
</dbReference>
<gene>
    <name evidence="3" type="ORF">Poli38472_000431</name>
</gene>
<dbReference type="OrthoDB" id="159016at2759"/>
<sequence length="272" mass="28952">MGLFKLSALSAAAGAIAVTTLMPETVDAHAFLLLPKAEFTIKEKNFYAYVVPGEKVPPFSSYTTGNAERNSQGFTANYKKLNPPNLRDFILKNQEYTKDSSIPKTGTAECGFSKPNIAPLPLPDHLEFGNYNLQNPSGLHPGPCEAWCDNEIVVPFTEDCRTLFNKPIPYNKAKCQGKSRLTFYWLATHFAPFQVYVGCAPLQGATAGGNNGGNNGGNVGGDSDNKNTTTPTSKPVAPGPVPVPAPAPKPAPKPVPAPVPAPAPGKCGRRKN</sequence>
<comment type="caution">
    <text evidence="3">The sequence shown here is derived from an EMBL/GenBank/DDBJ whole genome shotgun (WGS) entry which is preliminary data.</text>
</comment>
<protein>
    <submittedName>
        <fullName evidence="3">Uncharacterized protein</fullName>
    </submittedName>
</protein>
<feature type="compositionally biased region" description="Gly residues" evidence="1">
    <location>
        <begin position="210"/>
        <end position="220"/>
    </location>
</feature>
<evidence type="ECO:0000313" key="3">
    <source>
        <dbReference type="EMBL" id="TMW60389.1"/>
    </source>
</evidence>
<feature type="compositionally biased region" description="Pro residues" evidence="1">
    <location>
        <begin position="237"/>
        <end position="263"/>
    </location>
</feature>
<feature type="chain" id="PRO_5035450189" evidence="2">
    <location>
        <begin position="29"/>
        <end position="272"/>
    </location>
</feature>
<feature type="signal peptide" evidence="2">
    <location>
        <begin position="1"/>
        <end position="28"/>
    </location>
</feature>
<keyword evidence="4" id="KW-1185">Reference proteome</keyword>
<organism evidence="3 4">
    <name type="scientific">Pythium oligandrum</name>
    <name type="common">Mycoparasitic fungus</name>
    <dbReference type="NCBI Taxonomy" id="41045"/>
    <lineage>
        <taxon>Eukaryota</taxon>
        <taxon>Sar</taxon>
        <taxon>Stramenopiles</taxon>
        <taxon>Oomycota</taxon>
        <taxon>Peronosporomycetes</taxon>
        <taxon>Pythiales</taxon>
        <taxon>Pythiaceae</taxon>
        <taxon>Pythium</taxon>
    </lineage>
</organism>
<name>A0A8K1FGV2_PYTOL</name>
<feature type="region of interest" description="Disordered" evidence="1">
    <location>
        <begin position="210"/>
        <end position="272"/>
    </location>
</feature>
<keyword evidence="2" id="KW-0732">Signal</keyword>
<evidence type="ECO:0000256" key="1">
    <source>
        <dbReference type="SAM" id="MobiDB-lite"/>
    </source>
</evidence>
<proteinExistence type="predicted"/>
<dbReference type="EMBL" id="SPLM01000108">
    <property type="protein sequence ID" value="TMW60389.1"/>
    <property type="molecule type" value="Genomic_DNA"/>
</dbReference>
<evidence type="ECO:0000256" key="2">
    <source>
        <dbReference type="SAM" id="SignalP"/>
    </source>
</evidence>